<protein>
    <submittedName>
        <fullName evidence="2">Fam-a protein</fullName>
    </submittedName>
</protein>
<organism evidence="2 3">
    <name type="scientific">Plasmodium vinckei vinckei</name>
    <dbReference type="NCBI Taxonomy" id="54757"/>
    <lineage>
        <taxon>Eukaryota</taxon>
        <taxon>Sar</taxon>
        <taxon>Alveolata</taxon>
        <taxon>Apicomplexa</taxon>
        <taxon>Aconoidasida</taxon>
        <taxon>Haemosporida</taxon>
        <taxon>Plasmodiidae</taxon>
        <taxon>Plasmodium</taxon>
        <taxon>Plasmodium (Vinckeia)</taxon>
    </lineage>
</organism>
<feature type="chain" id="PRO_5019529518" evidence="1">
    <location>
        <begin position="29"/>
        <end position="299"/>
    </location>
</feature>
<accession>A0A449BPP4</accession>
<sequence length="299" mass="34445">MSKMNKGYIKFFLSLLSVFIYVNDQTLATEPSPGNVTLDKFVRSALPNDQLDKGHEQNNPLLCTDPEETEKATKLMNIAVSLLQYHGTNTDNYDLITDLDFDTNLYFKKHENADIEKLNFKIRNPDKYNDIVKKLWNPHGDQYYDENFINGKIFRVYNPNLIMIQQHYQNSAQSSPKYAYALVTKVEISKDTTIMVCGSTNITDHNNSSQKTYIDTISEIADSLKIDIDSEEGIKKEELEKKFVNLSGFIIKKDNELIDITYVTSMHVNAPFVPMFINRLIKASKLIVLMHLKNVFYNV</sequence>
<dbReference type="Gene3D" id="3.30.530.20">
    <property type="match status" value="1"/>
</dbReference>
<evidence type="ECO:0000256" key="1">
    <source>
        <dbReference type="SAM" id="SignalP"/>
    </source>
</evidence>
<reference evidence="2 3" key="1">
    <citation type="submission" date="2019-01" db="EMBL/GenBank/DDBJ databases">
        <authorList>
            <person name="Ramaprasad A."/>
        </authorList>
    </citation>
    <scope>NUCLEOTIDE SEQUENCE [LARGE SCALE GENOMIC DNA]</scope>
</reference>
<keyword evidence="1" id="KW-0732">Signal</keyword>
<feature type="signal peptide" evidence="1">
    <location>
        <begin position="1"/>
        <end position="28"/>
    </location>
</feature>
<evidence type="ECO:0000313" key="2">
    <source>
        <dbReference type="EMBL" id="VEV55382.1"/>
    </source>
</evidence>
<name>A0A449BPP4_PLAVN</name>
<dbReference type="GeneID" id="19961707"/>
<dbReference type="SUPFAM" id="SSF55961">
    <property type="entry name" value="Bet v1-like"/>
    <property type="match status" value="1"/>
</dbReference>
<gene>
    <name evidence="2" type="ORF">PVVCY_0600040</name>
</gene>
<dbReference type="InterPro" id="IPR023393">
    <property type="entry name" value="START-like_dom_sf"/>
</dbReference>
<dbReference type="InterPro" id="IPR006486">
    <property type="entry name" value="PYST_A"/>
</dbReference>
<dbReference type="KEGG" id="pvv:PVVCY_0600040"/>
<dbReference type="EMBL" id="LR215062">
    <property type="protein sequence ID" value="VEV55382.1"/>
    <property type="molecule type" value="Genomic_DNA"/>
</dbReference>
<proteinExistence type="predicted"/>
<dbReference type="VEuPathDB" id="PlasmoDB:PVVCY_0600040"/>
<dbReference type="Proteomes" id="UP000290582">
    <property type="component" value="Chromosome PVVCY_06"/>
</dbReference>
<dbReference type="OrthoDB" id="369743at2759"/>
<evidence type="ECO:0000313" key="3">
    <source>
        <dbReference type="Proteomes" id="UP000290582"/>
    </source>
</evidence>
<dbReference type="RefSeq" id="XP_037490246.1">
    <property type="nucleotide sequence ID" value="XM_037635062.1"/>
</dbReference>
<dbReference type="NCBIfam" id="TIGR01599">
    <property type="entry name" value="PYST-A"/>
    <property type="match status" value="1"/>
</dbReference>
<dbReference type="AlphaFoldDB" id="A0A449BPP4"/>